<organism evidence="2 3">
    <name type="scientific">Bradyrhizobium erythrophlei</name>
    <dbReference type="NCBI Taxonomy" id="1437360"/>
    <lineage>
        <taxon>Bacteria</taxon>
        <taxon>Pseudomonadati</taxon>
        <taxon>Pseudomonadota</taxon>
        <taxon>Alphaproteobacteria</taxon>
        <taxon>Hyphomicrobiales</taxon>
        <taxon>Nitrobacteraceae</taxon>
        <taxon>Bradyrhizobium</taxon>
    </lineage>
</organism>
<dbReference type="EMBL" id="LT670849">
    <property type="protein sequence ID" value="SHN86971.1"/>
    <property type="molecule type" value="Genomic_DNA"/>
</dbReference>
<dbReference type="OrthoDB" id="8251404at2"/>
<keyword evidence="3" id="KW-1185">Reference proteome</keyword>
<gene>
    <name evidence="2" type="ORF">SAMN05444170_6943</name>
</gene>
<accession>A0A1M7UVB2</accession>
<evidence type="ECO:0000313" key="2">
    <source>
        <dbReference type="EMBL" id="SHN86971.1"/>
    </source>
</evidence>
<reference evidence="3" key="1">
    <citation type="submission" date="2016-11" db="EMBL/GenBank/DDBJ databases">
        <authorList>
            <person name="Varghese N."/>
            <person name="Submissions S."/>
        </authorList>
    </citation>
    <scope>NUCLEOTIDE SEQUENCE [LARGE SCALE GENOMIC DNA]</scope>
    <source>
        <strain evidence="3">GAS401</strain>
    </source>
</reference>
<dbReference type="AlphaFoldDB" id="A0A1M7UVB2"/>
<dbReference type="Proteomes" id="UP000184096">
    <property type="component" value="Chromosome I"/>
</dbReference>
<proteinExistence type="predicted"/>
<feature type="region of interest" description="Disordered" evidence="1">
    <location>
        <begin position="1"/>
        <end position="42"/>
    </location>
</feature>
<protein>
    <submittedName>
        <fullName evidence="2">Uncharacterized protein</fullName>
    </submittedName>
</protein>
<sequence length="129" mass="14962">MTNDHPASWRMPTREQMEKLASQRPLTTPEPAPDESPAGWWDAVLSDPRAAGKPWLPIQQRRLSEIARHLLRVECRRCLRIVEIQKVDALRLYGPHAVWKDVGVRLLDNTCQYRTGRHEEDGCWPGWDS</sequence>
<evidence type="ECO:0000313" key="3">
    <source>
        <dbReference type="Proteomes" id="UP000184096"/>
    </source>
</evidence>
<name>A0A1M7UVB2_9BRAD</name>
<evidence type="ECO:0000256" key="1">
    <source>
        <dbReference type="SAM" id="MobiDB-lite"/>
    </source>
</evidence>